<dbReference type="Gene3D" id="3.40.50.1000">
    <property type="entry name" value="HAD superfamily/HAD-like"/>
    <property type="match status" value="1"/>
</dbReference>
<proteinExistence type="predicted"/>
<dbReference type="OrthoDB" id="10054414at2759"/>
<name>T1F0B5_HELRO</name>
<dbReference type="EMBL" id="KB095959">
    <property type="protein sequence ID" value="ESO09252.1"/>
    <property type="molecule type" value="Genomic_DNA"/>
</dbReference>
<gene>
    <name evidence="2" type="primary">20202265</name>
    <name evidence="1" type="ORF">HELRODRAFT_168214</name>
</gene>
<dbReference type="OMA" id="CEADHII"/>
<dbReference type="RefSeq" id="XP_009012345.1">
    <property type="nucleotide sequence ID" value="XM_009014097.1"/>
</dbReference>
<dbReference type="GeneID" id="20202265"/>
<dbReference type="EnsemblMetazoa" id="HelroT168214">
    <property type="protein sequence ID" value="HelroP168214"/>
    <property type="gene ID" value="HelroG168214"/>
</dbReference>
<evidence type="ECO:0000313" key="3">
    <source>
        <dbReference type="Proteomes" id="UP000015101"/>
    </source>
</evidence>
<reference evidence="2" key="3">
    <citation type="submission" date="2015-06" db="UniProtKB">
        <authorList>
            <consortium name="EnsemblMetazoa"/>
        </authorList>
    </citation>
    <scope>IDENTIFICATION</scope>
</reference>
<dbReference type="KEGG" id="hro:HELRODRAFT_168214"/>
<dbReference type="AlphaFoldDB" id="T1F0B5"/>
<dbReference type="HOGENOM" id="CLU_1091001_0_0_1"/>
<protein>
    <recommendedName>
        <fullName evidence="4">FCP1 homology domain-containing protein</fullName>
    </recommendedName>
</protein>
<reference evidence="3" key="1">
    <citation type="submission" date="2012-12" db="EMBL/GenBank/DDBJ databases">
        <authorList>
            <person name="Hellsten U."/>
            <person name="Grimwood J."/>
            <person name="Chapman J.A."/>
            <person name="Shapiro H."/>
            <person name="Aerts A."/>
            <person name="Otillar R.P."/>
            <person name="Terry A.Y."/>
            <person name="Boore J.L."/>
            <person name="Simakov O."/>
            <person name="Marletaz F."/>
            <person name="Cho S.-J."/>
            <person name="Edsinger-Gonzales E."/>
            <person name="Havlak P."/>
            <person name="Kuo D.-H."/>
            <person name="Larsson T."/>
            <person name="Lv J."/>
            <person name="Arendt D."/>
            <person name="Savage R."/>
            <person name="Osoegawa K."/>
            <person name="de Jong P."/>
            <person name="Lindberg D.R."/>
            <person name="Seaver E.C."/>
            <person name="Weisblat D.A."/>
            <person name="Putnam N.H."/>
            <person name="Grigoriev I.V."/>
            <person name="Rokhsar D.S."/>
        </authorList>
    </citation>
    <scope>NUCLEOTIDE SEQUENCE</scope>
</reference>
<accession>T1F0B5</accession>
<keyword evidence="3" id="KW-1185">Reference proteome</keyword>
<reference evidence="1 3" key="2">
    <citation type="journal article" date="2013" name="Nature">
        <title>Insights into bilaterian evolution from three spiralian genomes.</title>
        <authorList>
            <person name="Simakov O."/>
            <person name="Marletaz F."/>
            <person name="Cho S.J."/>
            <person name="Edsinger-Gonzales E."/>
            <person name="Havlak P."/>
            <person name="Hellsten U."/>
            <person name="Kuo D.H."/>
            <person name="Larsson T."/>
            <person name="Lv J."/>
            <person name="Arendt D."/>
            <person name="Savage R."/>
            <person name="Osoegawa K."/>
            <person name="de Jong P."/>
            <person name="Grimwood J."/>
            <person name="Chapman J.A."/>
            <person name="Shapiro H."/>
            <person name="Aerts A."/>
            <person name="Otillar R.P."/>
            <person name="Terry A.Y."/>
            <person name="Boore J.L."/>
            <person name="Grigoriev I.V."/>
            <person name="Lindberg D.R."/>
            <person name="Seaver E.C."/>
            <person name="Weisblat D.A."/>
            <person name="Putnam N.H."/>
            <person name="Rokhsar D.S."/>
        </authorList>
    </citation>
    <scope>NUCLEOTIDE SEQUENCE</scope>
</reference>
<dbReference type="InterPro" id="IPR023214">
    <property type="entry name" value="HAD_sf"/>
</dbReference>
<evidence type="ECO:0008006" key="4">
    <source>
        <dbReference type="Google" id="ProtNLM"/>
    </source>
</evidence>
<dbReference type="InterPro" id="IPR036412">
    <property type="entry name" value="HAD-like_sf"/>
</dbReference>
<evidence type="ECO:0000313" key="2">
    <source>
        <dbReference type="EnsemblMetazoa" id="HelroP168214"/>
    </source>
</evidence>
<dbReference type="EMBL" id="AMQM01002920">
    <property type="status" value="NOT_ANNOTATED_CDS"/>
    <property type="molecule type" value="Genomic_DNA"/>
</dbReference>
<dbReference type="InParanoid" id="T1F0B5"/>
<dbReference type="SUPFAM" id="SSF56784">
    <property type="entry name" value="HAD-like"/>
    <property type="match status" value="1"/>
</dbReference>
<dbReference type="CTD" id="20202265"/>
<sequence>MSDKWWTNVLNSNSNVVQHILKTLQRDLGIKLLAFDFDLTLVDLNTGGKWKGSVEKLASHVRPCFKDLIGAALENGSFKLCIVTFSVQPGLISKVLRHIFPNYNTDKILIEANPSKINPQLSLEVYKVGKQNHLDKVVQRIQNAHNVAIQPSEIFLFDDRVLYVKIAKKAGLRAYLVNNDVSLQKIKDYLYHQTNKINSNDMDFKYVNMQNTSKGTVFELKSHHPEANLVQSPAWNQAMETRYGIKMPVSVVHIK</sequence>
<evidence type="ECO:0000313" key="1">
    <source>
        <dbReference type="EMBL" id="ESO09252.1"/>
    </source>
</evidence>
<dbReference type="Proteomes" id="UP000015101">
    <property type="component" value="Unassembled WGS sequence"/>
</dbReference>
<dbReference type="eggNOG" id="ENOG502S6KY">
    <property type="taxonomic scope" value="Eukaryota"/>
</dbReference>
<organism evidence="2 3">
    <name type="scientific">Helobdella robusta</name>
    <name type="common">Californian leech</name>
    <dbReference type="NCBI Taxonomy" id="6412"/>
    <lineage>
        <taxon>Eukaryota</taxon>
        <taxon>Metazoa</taxon>
        <taxon>Spiralia</taxon>
        <taxon>Lophotrochozoa</taxon>
        <taxon>Annelida</taxon>
        <taxon>Clitellata</taxon>
        <taxon>Hirudinea</taxon>
        <taxon>Rhynchobdellida</taxon>
        <taxon>Glossiphoniidae</taxon>
        <taxon>Helobdella</taxon>
    </lineage>
</organism>